<accession>A0A914CVU8</accession>
<feature type="region of interest" description="Disordered" evidence="1">
    <location>
        <begin position="3169"/>
        <end position="3198"/>
    </location>
</feature>
<feature type="region of interest" description="Disordered" evidence="1">
    <location>
        <begin position="485"/>
        <end position="508"/>
    </location>
</feature>
<feature type="region of interest" description="Disordered" evidence="1">
    <location>
        <begin position="2562"/>
        <end position="2581"/>
    </location>
</feature>
<feature type="region of interest" description="Disordered" evidence="1">
    <location>
        <begin position="1935"/>
        <end position="1963"/>
    </location>
</feature>
<feature type="compositionally biased region" description="Polar residues" evidence="1">
    <location>
        <begin position="3189"/>
        <end position="3198"/>
    </location>
</feature>
<dbReference type="InterPro" id="IPR027417">
    <property type="entry name" value="P-loop_NTPase"/>
</dbReference>
<dbReference type="Pfam" id="PF12642">
    <property type="entry name" value="TpcC"/>
    <property type="match status" value="1"/>
</dbReference>
<dbReference type="WBParaSite" id="ACRNAN_scaffold153.g24990.t1">
    <property type="protein sequence ID" value="ACRNAN_scaffold153.g24990.t1"/>
    <property type="gene ID" value="ACRNAN_scaffold153.g24990"/>
</dbReference>
<reference evidence="5" key="1">
    <citation type="submission" date="2022-11" db="UniProtKB">
        <authorList>
            <consortium name="WormBaseParasite"/>
        </authorList>
    </citation>
    <scope>IDENTIFICATION</scope>
</reference>
<feature type="transmembrane region" description="Helical" evidence="2">
    <location>
        <begin position="2064"/>
        <end position="2086"/>
    </location>
</feature>
<feature type="compositionally biased region" description="Basic and acidic residues" evidence="1">
    <location>
        <begin position="3177"/>
        <end position="3187"/>
    </location>
</feature>
<feature type="transmembrane region" description="Helical" evidence="2">
    <location>
        <begin position="2294"/>
        <end position="2320"/>
    </location>
</feature>
<feature type="compositionally biased region" description="Low complexity" evidence="1">
    <location>
        <begin position="2485"/>
        <end position="2500"/>
    </location>
</feature>
<dbReference type="GO" id="GO:0004222">
    <property type="term" value="F:metalloendopeptidase activity"/>
    <property type="evidence" value="ECO:0007669"/>
    <property type="project" value="TreeGrafter"/>
</dbReference>
<dbReference type="InterPro" id="IPR016047">
    <property type="entry name" value="M23ase_b-sheet_dom"/>
</dbReference>
<evidence type="ECO:0000313" key="5">
    <source>
        <dbReference type="WBParaSite" id="ACRNAN_scaffold153.g24990.t1"/>
    </source>
</evidence>
<sequence>MSGLLHLVGPQRRELQRDTGVVGDRCLVLAGIGVLRDDLAVEGSVLDARGQTNVTLETRESDLPLDELDGVELLFPVLESPTAAAGVDLVQQESVGHPGRDDVLDQGVRDRFDRHGGGFQRQDDEVGDLQDCGEDAGVLMAARRVDEDDVVAVEVTQSHDVVGIDVGCEVERKVIPRSLGPACCGLLRVDVDHEHIVGAGQRGREVHDGGGLAHPALLVADADDSHDRPPRTRVLTAVAPVERAMCGCVARLGADSAHSAVERLPADAELGRCFLTRHTGVTLCELDACKQLDLVAAEGAGVDRPGEDRHQIPEDVVALVGACDLLEQLVLDRHRVDAVLAAEPDSEVLDRLETDVSGDGVDALERVGVNDLPEHADRRSAGVGGGVLPQAAHAAAAARQPQRERHERLEQDAAGEGIAGVLEGEQLEQERVALFGSLRLPDEVHGLIAGQLAERSEVVSGVGVEAVPLVEQLVGKRYAPVGREASGLRGRDRNVSESSTADSADDAMWEGFKPDAARAIRARQGFEEAVASTLDAPFDPSTHGRVVKAVEELSAAVPAALRVAQLRPAKETKTVPAQGSSWTHGRQLGGKVLSALLFAAIACGPIALFAAAARPAPVVAAAPEAQAAGLSTQQQAAGGYAEGFVSSWLSATKDAPGDLATYVDLAALRQLSVTAWEYRDLSVVSITPVDGSDFVNVVVAANIKELSVTDSDDTSTTSWPRRYFQVAIAVNGDTVRAVGLPAQISAPVQGETTSLVYKQTIGSSDPSAETVSAFLGAYLAGSGDLSRYSAPDTSFVAISPAPYVMVNVEELRSDLTPTESPSDGDTLKVLATVSLLSPLDQQVTSTYTLTLTARASRWEVSAIDLAPQAVSDKGSTTPTPTPSAAVIFFVVAAKVRFAMATTIITGIACGLAMFLAAGGGEWVMGLIQTETVDAIGVTIHQIAAPADVLVLNETTTAAGDTVYRLVARRFPKFIGRLHDGTKIPGGPYTLTQGVVLAIVLVVALMTQSVWGTGSPIVDIPVAAFVSWGAAWGAGRIPATRRNLLSIITSGMSAMTRPAAGRYRGVTMRVRPPHFAGGGTTIAEPVGATLARPDSENTAPAPEAPVVAQPVLQPRSTPLPAHAPAHARRSRSAAGHADRLRNETTMQIPATAMTSNLMWTRSGVVWATWRLQPLPYAYATAAAKQLVKAHHQALFQAHRGEGLLLGLCADLDPVSIVERMLDGVRIDECPDWAREVELTLDALEQIPLGTRAFWFSVPLAAGSMKARAMSALRAADTKLRDTLALPRQLPTDSEIAAAARMAKEIEVRIPAAFQPTRATPAEQIWIALHSQQRGLSADLAAPVPPAEGTEDGFGADELAHFQMPSAMPNPWLDEGGQSDIAPKSGQQFLPFKRRYLKVHSPYADETSSYQVVQAMVAAPKAGWVSPGVEWISHVDQFPLDVDWGIRFTVTGADEVKRRNKKAETAIEEQYKHQEGTATITGGGSDLGEIAETLAAYHASLNRSDKEVEVQATVLFAVGADTADLAKAKGRFVADEYKRADFLLEAPLGGQEELWWAMIPGTPTGRIVRELTQITTGREFATGVPLSSNELGDEKGARFGENISTARHTPILRDADGSIQADTSASFGVVAELGAGKSVLLKGDMGDTVDRNGRVVAIDRTEAKEYAVFAQSLRPDTTTIVDLMTPEYSLDPLRVFGPLVGARMVQSLFAVMLGIRARDSRGVALSRLLEPEYVAAHDITSLGRLRAHLKTISSAESDELSGLINLVASKDIGEVLFNDGLTAVDLKSRALVFLTHGLSLPDKTELEHAHLFEEMPLEKIYGRAMYAMLMGISREVCFMNPGELAGAYFDECHHITQSPEGERDLRIGIRDGRKHRAFFALGSHDPADFGETQTRGLLKTRYVMRQTDKDLARRAIEWLTGEPADPAMVQVVTEDLSPLGPDGKVAPERRDAPRAPRPTRSGAVDSVSGDAMIGFYRHTFETLGGAFWRIRFWVHDHPRCSKVFAVILIDLFLVLFGNTYWAFAADGGGSSPFMLGGDITDSDGVPLTNYTVLPLDRGDVFTMGKFFISMWIDPIWTGHLGLVSWMIWFCDWLLSFEWVDIVAAPFGALADLLQDFLGEIAWIPFALTIAGGVAGLAIMLGRHSTGWAELFISACCAVLATGLLANPIASLTAAGGAFDTAQEYGGQIAAVVVTDDINSTELDSENLLSAAVTSQLVDIFVKIPAQTIAFGHALEGQCATTFTDTMTSSAPIQTGGNEVRDAVGGCDEEAKTFNQNPNFGQVLTAVTMTPGALTLFILPMAFAVLFLVTVLGFLISAIKTMWNVYIGILPVNRYPLWKSLADTFMGLVAIVFMAVVMAAVLKLTVAAITGLSSLGIPLVAQMTFATLVMIVLLFLIIRARRIAKKTGQSIAEQLSRYGIGKGGPTQRDGVKTVAAMGAVSTIAAAALRRPDNTVDARSINFGAAAAQDIGTMTATRPPATPMPPSSPSGGSSGRPALPSPQKGPGGGSAAGAAAKASKTADLVFTAARIGKGAAAGGLAGAAGAAALEVGGRVATKGASKAVSAAASAGSSTPRAAGDPKVVPMVVDPAPTSTRTPDGPRRIVVDSSGMGHIERRPSSSGVVDITSLPPRAPRSPRSGAASGGDDGDGGGSRKVILWVIALVLVPVVIFAGYTMFLMMAIAGASGGGSSQCTAGSLTTDKLEVQTTGGSTRTLGATELSHAATILAVARSLGVSARGQQIAIMTALQESGLKMYANSSVPESLDYPHDAVGSDHDSVNYFQQRVSGWGTVEDLMDPVYAAKAFFGGEEGPNGGSPRGLLDIPGWEEMGLGEAAQTVQVSAYPTAYDKWEPAAQQIITAVGGSVSCDSSTVVGQAAFPLSPGYQMTSGYGPRDISVPGASSWHVAIDLQHWPNPCGDPVYAILPGTVTLSSSLWLSIKHPDGFVVSYLHMYKSERLVDVGDTVTAGQQIGAVGNVPPSGGCHLDLRINKNGTTNAAVAALREAPALGAPAHATGDADRPAGSVSATGYRSIAYFLPVALHSRLKAAWWATRDEPEGAPALAGLVEVAIGHEADRLEQLYNEGVPFQAAPTRAQGVNPKGASGYRHQTYYLPVALHARLKAAWWATKDKPEGAPALAGLVEVAFEREASHLEQLYNEGVPFPPAPAKARGISRAAAQRQGEWLRGEWERRRQAQTPPDATDD</sequence>
<feature type="transmembrane region" description="Helical" evidence="2">
    <location>
        <begin position="985"/>
        <end position="1004"/>
    </location>
</feature>
<dbReference type="InterPro" id="IPR050570">
    <property type="entry name" value="Cell_wall_metabolism_enzyme"/>
</dbReference>
<keyword evidence="2" id="KW-0812">Transmembrane</keyword>
<feature type="transmembrane region" description="Helical" evidence="2">
    <location>
        <begin position="897"/>
        <end position="917"/>
    </location>
</feature>
<dbReference type="PANTHER" id="PTHR21666">
    <property type="entry name" value="PEPTIDASE-RELATED"/>
    <property type="match status" value="1"/>
</dbReference>
<feature type="compositionally biased region" description="Basic and acidic residues" evidence="1">
    <location>
        <begin position="1943"/>
        <end position="1952"/>
    </location>
</feature>
<feature type="transmembrane region" description="Helical" evidence="2">
    <location>
        <begin position="2372"/>
        <end position="2395"/>
    </location>
</feature>
<keyword evidence="4" id="KW-1185">Reference proteome</keyword>
<dbReference type="Gene3D" id="2.70.70.10">
    <property type="entry name" value="Glucose Permease (Domain IIA)"/>
    <property type="match status" value="1"/>
</dbReference>
<dbReference type="CDD" id="cd12797">
    <property type="entry name" value="M23_peptidase"/>
    <property type="match status" value="1"/>
</dbReference>
<feature type="transmembrane region" description="Helical" evidence="2">
    <location>
        <begin position="2341"/>
        <end position="2366"/>
    </location>
</feature>
<dbReference type="InterPro" id="IPR011055">
    <property type="entry name" value="Dup_hybrid_motif"/>
</dbReference>
<feature type="transmembrane region" description="Helical" evidence="2">
    <location>
        <begin position="2118"/>
        <end position="2138"/>
    </location>
</feature>
<feature type="region of interest" description="Disordered" evidence="1">
    <location>
        <begin position="1113"/>
        <end position="1141"/>
    </location>
</feature>
<evidence type="ECO:0000259" key="3">
    <source>
        <dbReference type="Pfam" id="PF01551"/>
    </source>
</evidence>
<name>A0A914CVU8_9BILA</name>
<feature type="transmembrane region" description="Helical" evidence="2">
    <location>
        <begin position="2652"/>
        <end position="2679"/>
    </location>
</feature>
<feature type="compositionally biased region" description="Low complexity" evidence="1">
    <location>
        <begin position="1113"/>
        <end position="1123"/>
    </location>
</feature>
<dbReference type="SUPFAM" id="SSF52540">
    <property type="entry name" value="P-loop containing nucleoside triphosphate hydrolases"/>
    <property type="match status" value="1"/>
</dbReference>
<dbReference type="Proteomes" id="UP000887540">
    <property type="component" value="Unplaced"/>
</dbReference>
<organism evidence="4 5">
    <name type="scientific">Acrobeloides nanus</name>
    <dbReference type="NCBI Taxonomy" id="290746"/>
    <lineage>
        <taxon>Eukaryota</taxon>
        <taxon>Metazoa</taxon>
        <taxon>Ecdysozoa</taxon>
        <taxon>Nematoda</taxon>
        <taxon>Chromadorea</taxon>
        <taxon>Rhabditida</taxon>
        <taxon>Tylenchina</taxon>
        <taxon>Cephalobomorpha</taxon>
        <taxon>Cephaloboidea</taxon>
        <taxon>Cephalobidae</taxon>
        <taxon>Acrobeloides</taxon>
    </lineage>
</organism>
<evidence type="ECO:0000256" key="1">
    <source>
        <dbReference type="SAM" id="MobiDB-lite"/>
    </source>
</evidence>
<evidence type="ECO:0000256" key="2">
    <source>
        <dbReference type="SAM" id="Phobius"/>
    </source>
</evidence>
<feature type="domain" description="M23ase beta-sheet core" evidence="3">
    <location>
        <begin position="2910"/>
        <end position="2989"/>
    </location>
</feature>
<feature type="transmembrane region" description="Helical" evidence="2">
    <location>
        <begin position="2001"/>
        <end position="2022"/>
    </location>
</feature>
<feature type="region of interest" description="Disordered" evidence="1">
    <location>
        <begin position="2468"/>
        <end position="2510"/>
    </location>
</feature>
<dbReference type="Gene3D" id="1.10.8.730">
    <property type="match status" value="1"/>
</dbReference>
<proteinExistence type="predicted"/>
<dbReference type="Gene3D" id="6.10.180.30">
    <property type="match status" value="2"/>
</dbReference>
<protein>
    <submittedName>
        <fullName evidence="5">Peptidase M23 domain-containing protein</fullName>
    </submittedName>
</protein>
<feature type="transmembrane region" description="Helical" evidence="2">
    <location>
        <begin position="2145"/>
        <end position="2167"/>
    </location>
</feature>
<feature type="region of interest" description="Disordered" evidence="1">
    <location>
        <begin position="2586"/>
        <end position="2646"/>
    </location>
</feature>
<keyword evidence="2" id="KW-0472">Membrane</keyword>
<keyword evidence="2" id="KW-1133">Transmembrane helix</keyword>
<dbReference type="InterPro" id="IPR024735">
    <property type="entry name" value="TcpC"/>
</dbReference>
<dbReference type="Gene3D" id="3.40.50.300">
    <property type="entry name" value="P-loop containing nucleotide triphosphate hydrolases"/>
    <property type="match status" value="1"/>
</dbReference>
<dbReference type="Pfam" id="PF12846">
    <property type="entry name" value="AAA_10"/>
    <property type="match status" value="1"/>
</dbReference>
<dbReference type="PANTHER" id="PTHR21666:SF270">
    <property type="entry name" value="MUREIN HYDROLASE ACTIVATOR ENVC"/>
    <property type="match status" value="1"/>
</dbReference>
<dbReference type="Pfam" id="PF01551">
    <property type="entry name" value="Peptidase_M23"/>
    <property type="match status" value="1"/>
</dbReference>
<dbReference type="SUPFAM" id="SSF51261">
    <property type="entry name" value="Duplicated hybrid motif"/>
    <property type="match status" value="1"/>
</dbReference>
<evidence type="ECO:0000313" key="4">
    <source>
        <dbReference type="Proteomes" id="UP000887540"/>
    </source>
</evidence>